<proteinExistence type="predicted"/>
<protein>
    <submittedName>
        <fullName evidence="1">Uncharacterized protein</fullName>
    </submittedName>
</protein>
<dbReference type="EnsemblMetazoa" id="Aqu2.1.26351_001">
    <property type="protein sequence ID" value="Aqu2.1.26351_001"/>
    <property type="gene ID" value="Aqu2.1.26351"/>
</dbReference>
<accession>A0A1X7UFU4</accession>
<dbReference type="InParanoid" id="A0A1X7UFU4"/>
<dbReference type="AlphaFoldDB" id="A0A1X7UFU4"/>
<dbReference type="PANTHER" id="PTHR47331:SF5">
    <property type="entry name" value="RIBONUCLEASE H"/>
    <property type="match status" value="1"/>
</dbReference>
<name>A0A1X7UFU4_AMPQE</name>
<sequence>MELRLLLVPHICGPILGVPVEVCRERYEHIRELEVADTSQEGEPEILIRSDYYLKLATGERIQGNGGRVAIHTELGWILSGPVSSYKQHCTNLITHVTIVDSGPTLKDLDNRLRLFWDLESMGVTDTEDAQFSSIIVLCDGRYEVSLPWRDSCVSIPDNLQLCESRLHSLLKRLKQTPDTLKEYDNIIQQQLKNGIVEVLQDSPTQIQDRIHYLLYNAVIKKG</sequence>
<reference evidence="1" key="1">
    <citation type="submission" date="2017-05" db="UniProtKB">
        <authorList>
            <consortium name="EnsemblMetazoa"/>
        </authorList>
    </citation>
    <scope>IDENTIFICATION</scope>
</reference>
<dbReference type="PANTHER" id="PTHR47331">
    <property type="entry name" value="PHD-TYPE DOMAIN-CONTAINING PROTEIN"/>
    <property type="match status" value="1"/>
</dbReference>
<organism evidence="1">
    <name type="scientific">Amphimedon queenslandica</name>
    <name type="common">Sponge</name>
    <dbReference type="NCBI Taxonomy" id="400682"/>
    <lineage>
        <taxon>Eukaryota</taxon>
        <taxon>Metazoa</taxon>
        <taxon>Porifera</taxon>
        <taxon>Demospongiae</taxon>
        <taxon>Heteroscleromorpha</taxon>
        <taxon>Haplosclerida</taxon>
        <taxon>Niphatidae</taxon>
        <taxon>Amphimedon</taxon>
    </lineage>
</organism>
<dbReference type="OrthoDB" id="10057690at2759"/>
<evidence type="ECO:0000313" key="1">
    <source>
        <dbReference type="EnsemblMetazoa" id="Aqu2.1.26351_001"/>
    </source>
</evidence>